<dbReference type="InterPro" id="IPR000719">
    <property type="entry name" value="Prot_kinase_dom"/>
</dbReference>
<evidence type="ECO:0000256" key="7">
    <source>
        <dbReference type="PROSITE-ProRule" id="PRU10141"/>
    </source>
</evidence>
<accession>A0A6N2TKQ8</accession>
<feature type="domain" description="Protein kinase" evidence="8">
    <location>
        <begin position="59"/>
        <end position="335"/>
    </location>
</feature>
<dbReference type="EC" id="2.7.11.1" evidence="2"/>
<dbReference type="PANTHER" id="PTHR43671:SF13">
    <property type="entry name" value="SERINE_THREONINE-PROTEIN KINASE NEK2"/>
    <property type="match status" value="1"/>
</dbReference>
<dbReference type="SUPFAM" id="SSF81901">
    <property type="entry name" value="HCP-like"/>
    <property type="match status" value="1"/>
</dbReference>
<dbReference type="SMART" id="SM00220">
    <property type="entry name" value="S_TKc"/>
    <property type="match status" value="1"/>
</dbReference>
<dbReference type="GO" id="GO:0005524">
    <property type="term" value="F:ATP binding"/>
    <property type="evidence" value="ECO:0007669"/>
    <property type="project" value="UniProtKB-UniRule"/>
</dbReference>
<dbReference type="Gene3D" id="1.25.40.10">
    <property type="entry name" value="Tetratricopeptide repeat domain"/>
    <property type="match status" value="1"/>
</dbReference>
<gene>
    <name evidence="9" type="primary">stkP</name>
    <name evidence="9" type="ORF">AMLFYP55_00471</name>
</gene>
<evidence type="ECO:0000256" key="4">
    <source>
        <dbReference type="ARBA" id="ARBA00022741"/>
    </source>
</evidence>
<evidence type="ECO:0000256" key="5">
    <source>
        <dbReference type="ARBA" id="ARBA00022777"/>
    </source>
</evidence>
<keyword evidence="6 7" id="KW-0067">ATP-binding</keyword>
<dbReference type="CDD" id="cd14014">
    <property type="entry name" value="STKc_PknB_like"/>
    <property type="match status" value="1"/>
</dbReference>
<dbReference type="InterPro" id="IPR008271">
    <property type="entry name" value="Ser/Thr_kinase_AS"/>
</dbReference>
<evidence type="ECO:0000313" key="9">
    <source>
        <dbReference type="EMBL" id="VYT06380.1"/>
    </source>
</evidence>
<dbReference type="InterPro" id="IPR050660">
    <property type="entry name" value="NEK_Ser/Thr_kinase"/>
</dbReference>
<dbReference type="AlphaFoldDB" id="A0A6N2TKQ8"/>
<keyword evidence="4 7" id="KW-0547">Nucleotide-binding</keyword>
<reference evidence="9" key="1">
    <citation type="submission" date="2019-11" db="EMBL/GenBank/DDBJ databases">
        <authorList>
            <person name="Feng L."/>
        </authorList>
    </citation>
    <scope>NUCLEOTIDE SEQUENCE</scope>
    <source>
        <strain evidence="9">AMuciniphilaLFYP55</strain>
    </source>
</reference>
<dbReference type="GO" id="GO:0004674">
    <property type="term" value="F:protein serine/threonine kinase activity"/>
    <property type="evidence" value="ECO:0007669"/>
    <property type="project" value="UniProtKB-EC"/>
</dbReference>
<evidence type="ECO:0000256" key="2">
    <source>
        <dbReference type="ARBA" id="ARBA00012513"/>
    </source>
</evidence>
<feature type="binding site" evidence="7">
    <location>
        <position position="88"/>
    </location>
    <ligand>
        <name>ATP</name>
        <dbReference type="ChEBI" id="CHEBI:30616"/>
    </ligand>
</feature>
<dbReference type="PROSITE" id="PS50011">
    <property type="entry name" value="PROTEIN_KINASE_DOM"/>
    <property type="match status" value="1"/>
</dbReference>
<dbReference type="PANTHER" id="PTHR43671">
    <property type="entry name" value="SERINE/THREONINE-PROTEIN KINASE NEK"/>
    <property type="match status" value="1"/>
</dbReference>
<dbReference type="PROSITE" id="PS00107">
    <property type="entry name" value="PROTEIN_KINASE_ATP"/>
    <property type="match status" value="1"/>
</dbReference>
<dbReference type="Pfam" id="PF00069">
    <property type="entry name" value="Pkinase"/>
    <property type="match status" value="1"/>
</dbReference>
<dbReference type="Gene3D" id="1.10.510.10">
    <property type="entry name" value="Transferase(Phosphotransferase) domain 1"/>
    <property type="match status" value="1"/>
</dbReference>
<dbReference type="PROSITE" id="PS00108">
    <property type="entry name" value="PROTEIN_KINASE_ST"/>
    <property type="match status" value="1"/>
</dbReference>
<organism evidence="9">
    <name type="scientific">Akkermansia muciniphila</name>
    <dbReference type="NCBI Taxonomy" id="239935"/>
    <lineage>
        <taxon>Bacteria</taxon>
        <taxon>Pseudomonadati</taxon>
        <taxon>Verrucomicrobiota</taxon>
        <taxon>Verrucomicrobiia</taxon>
        <taxon>Verrucomicrobiales</taxon>
        <taxon>Akkermansiaceae</taxon>
        <taxon>Akkermansia</taxon>
    </lineage>
</organism>
<dbReference type="OrthoDB" id="6111975at2"/>
<proteinExistence type="inferred from homology"/>
<evidence type="ECO:0000256" key="3">
    <source>
        <dbReference type="ARBA" id="ARBA00022679"/>
    </source>
</evidence>
<name>A0A6N2TKQ8_9BACT</name>
<keyword evidence="5 9" id="KW-0418">Kinase</keyword>
<evidence type="ECO:0000259" key="8">
    <source>
        <dbReference type="PROSITE" id="PS50011"/>
    </source>
</evidence>
<protein>
    <recommendedName>
        <fullName evidence="2">non-specific serine/threonine protein kinase</fullName>
        <ecNumber evidence="2">2.7.11.1</ecNumber>
    </recommendedName>
</protein>
<evidence type="ECO:0000256" key="1">
    <source>
        <dbReference type="ARBA" id="ARBA00010886"/>
    </source>
</evidence>
<dbReference type="InterPro" id="IPR011990">
    <property type="entry name" value="TPR-like_helical_dom_sf"/>
</dbReference>
<dbReference type="EMBL" id="CACRSS010000016">
    <property type="protein sequence ID" value="VYT06380.1"/>
    <property type="molecule type" value="Genomic_DNA"/>
</dbReference>
<dbReference type="InterPro" id="IPR017441">
    <property type="entry name" value="Protein_kinase_ATP_BS"/>
</dbReference>
<dbReference type="InterPro" id="IPR011009">
    <property type="entry name" value="Kinase-like_dom_sf"/>
</dbReference>
<sequence>MESCGSNSVPDFHHAAVPGKDAHLNNVSVHGSKLTPPSSWNEFSVYSKELPDGATLEHYKILKVLGSGGFGITYLVRDLMLKRKVVLKENFPFSYAYRDPFTGRVVPNNEHDAEYFKWTLSNFLNEARILARLDSPGIVRVLSVFECNGTAYFSMDYVQGLPLDYLGEQQLLAGNCYSEAKLKGLLMHILQILDYLHKKGICHRDIKPGNILLTQEGTPVFVDFGASRHMESTHTQTVLTTHGFSSPEQALGRKNTGPWSDIYSLGATFYSLLKGGAPPRGEERLIHDTIQPLALSAPLSSHYSKNFLRTIDKALSPRVEDRYNSAEEWMKDLGVEGGALSTIKFSSEEFKSARKRFFNLFALSSSRIMSEGQEKWGAGWRKVLGLFVVAGVIGATLGYFVYDWGGGPEEDDALGLRFPSVMSTPIPQIISESRGVSLLSPVERFDVRLDSPSLSRHALPSLLPDRFSLACVHLRVLQEDKMCPPLYLTIRDEEGKLVSRSLNGFSFTLIESPVLTGFRFVDLPALNVDAPYRFSFETKDNVPHPLKVVSSQVTTLESGKTVRPHFKFICAMYDSEVRDSLNRPENGRIREMLIASRKRNRTEIDSIVLTEQEKTQVRKFAKAGYPAAQYKIARLIFERDGRYGEEGGAWLYKAAMGGFIVAQRDLAFLLVGGKEFFPDMLQCPVSLSQNYSQAVDFLLMSFAAQDPSVLYMLGVLYSQGWGVEYSAEMVARLSRLLAGSGYDLSRLTLSAPILSHWELLGQKEETYTRMRCSIPGRKMSQFSGLRLVRTSVEGGSILIDKVILLRNGQEVMSRSFRTALTRESPVLEVSINMEDYAKEMDSSEWSIEVIMAPANTSGIMEMMRKKEFSGAEELRI</sequence>
<comment type="similarity">
    <text evidence="1">Belongs to the protein kinase superfamily. NEK Ser/Thr protein kinase family. NIMA subfamily.</text>
</comment>
<evidence type="ECO:0000256" key="6">
    <source>
        <dbReference type="ARBA" id="ARBA00022840"/>
    </source>
</evidence>
<keyword evidence="3 9" id="KW-0808">Transferase</keyword>
<dbReference type="SUPFAM" id="SSF56112">
    <property type="entry name" value="Protein kinase-like (PK-like)"/>
    <property type="match status" value="1"/>
</dbReference>